<evidence type="ECO:0000313" key="8">
    <source>
        <dbReference type="Proteomes" id="UP000018721"/>
    </source>
</evidence>
<evidence type="ECO:0000256" key="3">
    <source>
        <dbReference type="ARBA" id="ARBA00022801"/>
    </source>
</evidence>
<evidence type="ECO:0000256" key="2">
    <source>
        <dbReference type="ARBA" id="ARBA00022737"/>
    </source>
</evidence>
<dbReference type="GO" id="GO:0006508">
    <property type="term" value="P:proteolysis"/>
    <property type="evidence" value="ECO:0007669"/>
    <property type="project" value="InterPro"/>
</dbReference>
<feature type="signal peptide" evidence="5">
    <location>
        <begin position="1"/>
        <end position="24"/>
    </location>
</feature>
<evidence type="ECO:0000256" key="1">
    <source>
        <dbReference type="ARBA" id="ARBA00022729"/>
    </source>
</evidence>
<feature type="chain" id="PRO_5004775537" description="Apple domain-containing protein" evidence="5">
    <location>
        <begin position="25"/>
        <end position="580"/>
    </location>
</feature>
<feature type="domain" description="Apple" evidence="6">
    <location>
        <begin position="106"/>
        <end position="180"/>
    </location>
</feature>
<dbReference type="GO" id="GO:0005576">
    <property type="term" value="C:extracellular region"/>
    <property type="evidence" value="ECO:0007669"/>
    <property type="project" value="InterPro"/>
</dbReference>
<dbReference type="GO" id="GO:0016787">
    <property type="term" value="F:hydrolase activity"/>
    <property type="evidence" value="ECO:0007669"/>
    <property type="project" value="UniProtKB-KW"/>
</dbReference>
<dbReference type="AlphaFoldDB" id="V9FXZ9"/>
<dbReference type="PANTHER" id="PTHR10161:SF14">
    <property type="entry name" value="TARTRATE-RESISTANT ACID PHOSPHATASE TYPE 5"/>
    <property type="match status" value="1"/>
</dbReference>
<keyword evidence="3" id="KW-0378">Hydrolase</keyword>
<gene>
    <name evidence="7" type="ORF">F443_02009</name>
</gene>
<dbReference type="EMBL" id="ANIZ01000330">
    <property type="protein sequence ID" value="ETI55307.1"/>
    <property type="molecule type" value="Genomic_DNA"/>
</dbReference>
<dbReference type="PROSITE" id="PS50948">
    <property type="entry name" value="PAN"/>
    <property type="match status" value="1"/>
</dbReference>
<dbReference type="SUPFAM" id="SSF56300">
    <property type="entry name" value="Metallo-dependent phosphatases"/>
    <property type="match status" value="1"/>
</dbReference>
<name>V9FXZ9_PHYNI</name>
<dbReference type="InterPro" id="IPR051558">
    <property type="entry name" value="Metallophosphoesterase_PAP"/>
</dbReference>
<accession>V9FXZ9</accession>
<dbReference type="eggNOG" id="KOG2679">
    <property type="taxonomic scope" value="Eukaryota"/>
</dbReference>
<dbReference type="PANTHER" id="PTHR10161">
    <property type="entry name" value="TARTRATE-RESISTANT ACID PHOSPHATASE TYPE 5"/>
    <property type="match status" value="1"/>
</dbReference>
<keyword evidence="4" id="KW-1015">Disulfide bond</keyword>
<sequence length="580" mass="62714">MLDRKNLVNAGVLLAIVGVSTCAAATCSSLESNTDYQGLDIGSARSASVNGCCSICSKTNECGAFTWTNYNGGTCWLKKSKGPTKVNNGAVSGVLQSSTPASTATCSSLETNIDYQGADVGNAHSASVNGCCSICSKTNGCRAFTWTNYNGGTCWLKSSKDGSNSNPGAVSGVLQTSNSGSSVDPASAKYSVAAYAVGDWGQTLDMSSCCGGTYNNFDLHAQEIVGKLMDIQAGTAVKPKAVLGHGDSFYWTGIDSLESRDSRFQTTYESRYNGDNIKNVPWVNVMGNHDYGGANYVCNVGDQLVQCNSTAEMLQGLENKFRYQADYTSPNDNRWALDDRFYVRRIEDAATGVSIDIFNIDMNDADIAGSHGVCCQCYGYAKDDNGGCGSIARGDKHCCGGDNDMYDTCMAKFVQWAEDSRTQLTKQAKASTATWKIVNSHFSPIQHYKEDGMHKWLDALNGTGIHAFIYGHTHGEKHDYSDSLRIHFVENGAGGGTKKEFASTIPSFATQYVKKEWAYTGDEYGFFSVEGSKDWLKLQYHTADSKWKFTENWTAMTIGGVATKHCWYIPRDGSEGKACL</sequence>
<dbReference type="Gene3D" id="3.50.4.10">
    <property type="entry name" value="Hepatocyte Growth Factor"/>
    <property type="match status" value="2"/>
</dbReference>
<protein>
    <recommendedName>
        <fullName evidence="6">Apple domain-containing protein</fullName>
    </recommendedName>
</protein>
<dbReference type="InterPro" id="IPR029052">
    <property type="entry name" value="Metallo-depent_PP-like"/>
</dbReference>
<dbReference type="InterPro" id="IPR003609">
    <property type="entry name" value="Pan_app"/>
</dbReference>
<keyword evidence="2" id="KW-0677">Repeat</keyword>
<keyword evidence="8" id="KW-1185">Reference proteome</keyword>
<dbReference type="InterPro" id="IPR004843">
    <property type="entry name" value="Calcineurin-like_PHP"/>
</dbReference>
<reference evidence="7 8" key="1">
    <citation type="submission" date="2013-11" db="EMBL/GenBank/DDBJ databases">
        <title>The Genome Sequence of Phytophthora parasitica P1569.</title>
        <authorList>
            <consortium name="The Broad Institute Genomics Platform"/>
            <person name="Russ C."/>
            <person name="Tyler B."/>
            <person name="Panabieres F."/>
            <person name="Shan W."/>
            <person name="Tripathy S."/>
            <person name="Grunwald N."/>
            <person name="Machado M."/>
            <person name="Johnson C.S."/>
            <person name="Arredondo F."/>
            <person name="Hong C."/>
            <person name="Coffey M."/>
            <person name="Young S.K."/>
            <person name="Zeng Q."/>
            <person name="Gargeya S."/>
            <person name="Fitzgerald M."/>
            <person name="Abouelleil A."/>
            <person name="Alvarado L."/>
            <person name="Chapman S.B."/>
            <person name="Gainer-Dewar J."/>
            <person name="Goldberg J."/>
            <person name="Griggs A."/>
            <person name="Gujja S."/>
            <person name="Hansen M."/>
            <person name="Howarth C."/>
            <person name="Imamovic A."/>
            <person name="Ireland A."/>
            <person name="Larimer J."/>
            <person name="McCowan C."/>
            <person name="Murphy C."/>
            <person name="Pearson M."/>
            <person name="Poon T.W."/>
            <person name="Priest M."/>
            <person name="Roberts A."/>
            <person name="Saif S."/>
            <person name="Shea T."/>
            <person name="Sykes S."/>
            <person name="Wortman J."/>
            <person name="Nusbaum C."/>
            <person name="Birren B."/>
        </authorList>
    </citation>
    <scope>NUCLEOTIDE SEQUENCE [LARGE SCALE GENOMIC DNA]</scope>
    <source>
        <strain evidence="7 8">P1569</strain>
    </source>
</reference>
<dbReference type="OrthoDB" id="411211at2759"/>
<dbReference type="InterPro" id="IPR000177">
    <property type="entry name" value="Apple"/>
</dbReference>
<dbReference type="Gene3D" id="3.60.21.10">
    <property type="match status" value="1"/>
</dbReference>
<evidence type="ECO:0000256" key="5">
    <source>
        <dbReference type="SAM" id="SignalP"/>
    </source>
</evidence>
<proteinExistence type="predicted"/>
<dbReference type="Pfam" id="PF14295">
    <property type="entry name" value="PAN_4"/>
    <property type="match status" value="2"/>
</dbReference>
<evidence type="ECO:0000256" key="4">
    <source>
        <dbReference type="ARBA" id="ARBA00023157"/>
    </source>
</evidence>
<organism evidence="7 8">
    <name type="scientific">Phytophthora nicotianae P1569</name>
    <dbReference type="NCBI Taxonomy" id="1317065"/>
    <lineage>
        <taxon>Eukaryota</taxon>
        <taxon>Sar</taxon>
        <taxon>Stramenopiles</taxon>
        <taxon>Oomycota</taxon>
        <taxon>Peronosporomycetes</taxon>
        <taxon>Peronosporales</taxon>
        <taxon>Peronosporaceae</taxon>
        <taxon>Phytophthora</taxon>
    </lineage>
</organism>
<dbReference type="Pfam" id="PF00149">
    <property type="entry name" value="Metallophos"/>
    <property type="match status" value="1"/>
</dbReference>
<evidence type="ECO:0000313" key="7">
    <source>
        <dbReference type="EMBL" id="ETI55307.1"/>
    </source>
</evidence>
<dbReference type="SMART" id="SM00223">
    <property type="entry name" value="APPLE"/>
    <property type="match status" value="2"/>
</dbReference>
<comment type="caution">
    <text evidence="7">The sequence shown here is derived from an EMBL/GenBank/DDBJ whole genome shotgun (WGS) entry which is preliminary data.</text>
</comment>
<dbReference type="CDD" id="cd01100">
    <property type="entry name" value="APPLE_Factor_XI_like"/>
    <property type="match status" value="2"/>
</dbReference>
<keyword evidence="1 5" id="KW-0732">Signal</keyword>
<evidence type="ECO:0000259" key="6">
    <source>
        <dbReference type="PROSITE" id="PS50948"/>
    </source>
</evidence>
<dbReference type="HOGENOM" id="CLU_027247_1_0_1"/>
<dbReference type="Proteomes" id="UP000018721">
    <property type="component" value="Unassembled WGS sequence"/>
</dbReference>